<dbReference type="Pfam" id="PF00628">
    <property type="entry name" value="PHD"/>
    <property type="match status" value="1"/>
</dbReference>
<keyword evidence="9" id="KW-1185">Reference proteome</keyword>
<dbReference type="PROSITE" id="PS00518">
    <property type="entry name" value="ZF_RING_1"/>
    <property type="match status" value="1"/>
</dbReference>
<keyword evidence="2 4" id="KW-0863">Zinc-finger</keyword>
<evidence type="ECO:0000256" key="2">
    <source>
        <dbReference type="ARBA" id="ARBA00022771"/>
    </source>
</evidence>
<dbReference type="Gene3D" id="3.30.40.10">
    <property type="entry name" value="Zinc/RING finger domain, C3HC4 (zinc finger)"/>
    <property type="match status" value="2"/>
</dbReference>
<dbReference type="SUPFAM" id="SSF57850">
    <property type="entry name" value="RING/U-box"/>
    <property type="match status" value="1"/>
</dbReference>
<dbReference type="PANTHER" id="PTHR12618">
    <property type="entry name" value="PHD AND RING FINGER DOMAIN-CONTAINING PROTEIN 1"/>
    <property type="match status" value="1"/>
</dbReference>
<gene>
    <name evidence="8" type="ORF">SPIL2461_LOCUS14160</name>
</gene>
<reference evidence="8" key="1">
    <citation type="submission" date="2021-02" db="EMBL/GenBank/DDBJ databases">
        <authorList>
            <person name="Dougan E. K."/>
            <person name="Rhodes N."/>
            <person name="Thang M."/>
            <person name="Chan C."/>
        </authorList>
    </citation>
    <scope>NUCLEOTIDE SEQUENCE</scope>
</reference>
<dbReference type="Proteomes" id="UP000649617">
    <property type="component" value="Unassembled WGS sequence"/>
</dbReference>
<organism evidence="8 9">
    <name type="scientific">Symbiodinium pilosum</name>
    <name type="common">Dinoflagellate</name>
    <dbReference type="NCBI Taxonomy" id="2952"/>
    <lineage>
        <taxon>Eukaryota</taxon>
        <taxon>Sar</taxon>
        <taxon>Alveolata</taxon>
        <taxon>Dinophyceae</taxon>
        <taxon>Suessiales</taxon>
        <taxon>Symbiodiniaceae</taxon>
        <taxon>Symbiodinium</taxon>
    </lineage>
</organism>
<dbReference type="InterPro" id="IPR019786">
    <property type="entry name" value="Zinc_finger_PHD-type_CS"/>
</dbReference>
<dbReference type="PROSITE" id="PS50016">
    <property type="entry name" value="ZF_PHD_2"/>
    <property type="match status" value="1"/>
</dbReference>
<proteinExistence type="predicted"/>
<evidence type="ECO:0000256" key="1">
    <source>
        <dbReference type="ARBA" id="ARBA00022723"/>
    </source>
</evidence>
<feature type="region of interest" description="Disordered" evidence="5">
    <location>
        <begin position="212"/>
        <end position="252"/>
    </location>
</feature>
<dbReference type="Pfam" id="PF13639">
    <property type="entry name" value="zf-RING_2"/>
    <property type="match status" value="1"/>
</dbReference>
<evidence type="ECO:0000256" key="3">
    <source>
        <dbReference type="ARBA" id="ARBA00022833"/>
    </source>
</evidence>
<name>A0A812THH6_SYMPI</name>
<dbReference type="SMART" id="SM00184">
    <property type="entry name" value="RING"/>
    <property type="match status" value="2"/>
</dbReference>
<evidence type="ECO:0008006" key="10">
    <source>
        <dbReference type="Google" id="ProtNLM"/>
    </source>
</evidence>
<accession>A0A812THH6</accession>
<evidence type="ECO:0000313" key="8">
    <source>
        <dbReference type="EMBL" id="CAE7535847.1"/>
    </source>
</evidence>
<feature type="domain" description="PHD-type" evidence="6">
    <location>
        <begin position="105"/>
        <end position="153"/>
    </location>
</feature>
<evidence type="ECO:0000259" key="6">
    <source>
        <dbReference type="PROSITE" id="PS50016"/>
    </source>
</evidence>
<dbReference type="PROSITE" id="PS50089">
    <property type="entry name" value="ZF_RING_2"/>
    <property type="match status" value="1"/>
</dbReference>
<dbReference type="PROSITE" id="PS01359">
    <property type="entry name" value="ZF_PHD_1"/>
    <property type="match status" value="1"/>
</dbReference>
<dbReference type="InterPro" id="IPR013083">
    <property type="entry name" value="Znf_RING/FYVE/PHD"/>
</dbReference>
<dbReference type="AlphaFoldDB" id="A0A812THH6"/>
<dbReference type="SMART" id="SM00249">
    <property type="entry name" value="PHD"/>
    <property type="match status" value="1"/>
</dbReference>
<dbReference type="InterPro" id="IPR017907">
    <property type="entry name" value="Znf_RING_CS"/>
</dbReference>
<feature type="domain" description="RING-type" evidence="7">
    <location>
        <begin position="21"/>
        <end position="62"/>
    </location>
</feature>
<keyword evidence="1" id="KW-0479">Metal-binding</keyword>
<dbReference type="InterPro" id="IPR011011">
    <property type="entry name" value="Znf_FYVE_PHD"/>
</dbReference>
<dbReference type="EMBL" id="CAJNIZ010032224">
    <property type="protein sequence ID" value="CAE7535847.1"/>
    <property type="molecule type" value="Genomic_DNA"/>
</dbReference>
<dbReference type="InterPro" id="IPR001965">
    <property type="entry name" value="Znf_PHD"/>
</dbReference>
<comment type="caution">
    <text evidence="8">The sequence shown here is derived from an EMBL/GenBank/DDBJ whole genome shotgun (WGS) entry which is preliminary data.</text>
</comment>
<evidence type="ECO:0000259" key="7">
    <source>
        <dbReference type="PROSITE" id="PS50089"/>
    </source>
</evidence>
<dbReference type="InterPro" id="IPR001841">
    <property type="entry name" value="Znf_RING"/>
</dbReference>
<protein>
    <recommendedName>
        <fullName evidence="10">PHD and RING finger domain-containing protein 1</fullName>
    </recommendedName>
</protein>
<dbReference type="InterPro" id="IPR019787">
    <property type="entry name" value="Znf_PHD-finger"/>
</dbReference>
<dbReference type="PANTHER" id="PTHR12618:SF20">
    <property type="entry name" value="PHD AND RING FINGER DOMAIN-CONTAINING PROTEIN 1"/>
    <property type="match status" value="1"/>
</dbReference>
<evidence type="ECO:0000256" key="4">
    <source>
        <dbReference type="PROSITE-ProRule" id="PRU00175"/>
    </source>
</evidence>
<dbReference type="InterPro" id="IPR047157">
    <property type="entry name" value="PHRF1/Atg35"/>
</dbReference>
<dbReference type="GO" id="GO:0008270">
    <property type="term" value="F:zinc ion binding"/>
    <property type="evidence" value="ECO:0007669"/>
    <property type="project" value="UniProtKB-KW"/>
</dbReference>
<dbReference type="OrthoDB" id="416995at2759"/>
<dbReference type="SUPFAM" id="SSF57903">
    <property type="entry name" value="FYVE/PHD zinc finger"/>
    <property type="match status" value="1"/>
</dbReference>
<evidence type="ECO:0000313" key="9">
    <source>
        <dbReference type="Proteomes" id="UP000649617"/>
    </source>
</evidence>
<sequence length="396" mass="43530">MEDVGPKLPQPPQPERLAFACPICQEHVMPASASQVASCSHRFCSPCIERWAASCSSCPLCKREMGALLPLRQRGREKGSAPPKRRLVPTRQLEVSVDEALDGFEDCCQVCGGSQDAESLLLCDGCDAGYHTFCVGLSAVPAGDWYCERCEEDRSTRRLDLGRPPGRHSFLGCGQHRKRCQHGGVRQAKLAVGSVACVRAWRLERKLLEPQEESVSEEASVRSQANENETLPRIEGDNYSLSDEPERGDTSGIVKSCLESSLSLKQAVKDETIDPLEMKTIMAHLGRCASGGSSLIKHLFTDQDSTFTFHGQMPGSDKDKKLAMRPWAEADEACLPAAERAPGASSPCGPEIVVHCRRLIHLNTPEWQSSKQCCEETRQLRVCNHSLCVCQSQTCF</sequence>
<evidence type="ECO:0000256" key="5">
    <source>
        <dbReference type="SAM" id="MobiDB-lite"/>
    </source>
</evidence>
<keyword evidence="3" id="KW-0862">Zinc</keyword>